<dbReference type="InterPro" id="IPR006104">
    <property type="entry name" value="Glyco_hydro_2_N"/>
</dbReference>
<dbReference type="InterPro" id="IPR013783">
    <property type="entry name" value="Ig-like_fold"/>
</dbReference>
<evidence type="ECO:0000256" key="3">
    <source>
        <dbReference type="ARBA" id="ARBA00023295"/>
    </source>
</evidence>
<dbReference type="InterPro" id="IPR023232">
    <property type="entry name" value="Glyco_hydro_2_AS"/>
</dbReference>
<dbReference type="SUPFAM" id="SSF51445">
    <property type="entry name" value="(Trans)glycosidases"/>
    <property type="match status" value="1"/>
</dbReference>
<keyword evidence="8" id="KW-1185">Reference proteome</keyword>
<dbReference type="Proteomes" id="UP000738431">
    <property type="component" value="Chromosome"/>
</dbReference>
<dbReference type="Gene3D" id="2.60.120.260">
    <property type="entry name" value="Galactose-binding domain-like"/>
    <property type="match status" value="1"/>
</dbReference>
<evidence type="ECO:0000256" key="1">
    <source>
        <dbReference type="ARBA" id="ARBA00007401"/>
    </source>
</evidence>
<dbReference type="InterPro" id="IPR017853">
    <property type="entry name" value="GH"/>
</dbReference>
<dbReference type="InterPro" id="IPR008979">
    <property type="entry name" value="Galactose-bd-like_sf"/>
</dbReference>
<evidence type="ECO:0000256" key="2">
    <source>
        <dbReference type="ARBA" id="ARBA00022801"/>
    </source>
</evidence>
<evidence type="ECO:0000259" key="6">
    <source>
        <dbReference type="Pfam" id="PF02837"/>
    </source>
</evidence>
<proteinExistence type="inferred from homology"/>
<dbReference type="InterPro" id="IPR006103">
    <property type="entry name" value="Glyco_hydro_2_cat"/>
</dbReference>
<feature type="domain" description="Glycosyl hydrolases family 2 sugar binding" evidence="6">
    <location>
        <begin position="102"/>
        <end position="209"/>
    </location>
</feature>
<keyword evidence="4" id="KW-0732">Signal</keyword>
<evidence type="ECO:0000313" key="8">
    <source>
        <dbReference type="Proteomes" id="UP000738431"/>
    </source>
</evidence>
<keyword evidence="2 7" id="KW-0378">Hydrolase</keyword>
<dbReference type="SUPFAM" id="SSF49785">
    <property type="entry name" value="Galactose-binding domain-like"/>
    <property type="match status" value="1"/>
</dbReference>
<reference evidence="7 8" key="1">
    <citation type="submission" date="2021-08" db="EMBL/GenBank/DDBJ databases">
        <authorList>
            <person name="Zhang D."/>
            <person name="Zhang A."/>
            <person name="Wang L."/>
        </authorList>
    </citation>
    <scope>NUCLEOTIDE SEQUENCE [LARGE SCALE GENOMIC DNA]</scope>
    <source>
        <strain evidence="7 8">WL0086</strain>
    </source>
</reference>
<keyword evidence="3" id="KW-0326">Glycosidase</keyword>
<feature type="domain" description="Glycoside hydrolase family 2 catalytic" evidence="5">
    <location>
        <begin position="312"/>
        <end position="541"/>
    </location>
</feature>
<accession>A0ABZ1C3Z5</accession>
<gene>
    <name evidence="7" type="ORF">K1X11_016545</name>
</gene>
<evidence type="ECO:0000313" key="7">
    <source>
        <dbReference type="EMBL" id="WRQ86426.1"/>
    </source>
</evidence>
<dbReference type="SUPFAM" id="SSF49303">
    <property type="entry name" value="beta-Galactosidase/glucuronidase domain"/>
    <property type="match status" value="1"/>
</dbReference>
<dbReference type="PANTHER" id="PTHR42732:SF1">
    <property type="entry name" value="BETA-MANNOSIDASE"/>
    <property type="match status" value="1"/>
</dbReference>
<dbReference type="EMBL" id="CP139781">
    <property type="protein sequence ID" value="WRQ86426.1"/>
    <property type="molecule type" value="Genomic_DNA"/>
</dbReference>
<dbReference type="InterPro" id="IPR006101">
    <property type="entry name" value="Glyco_hydro_2"/>
</dbReference>
<dbReference type="InterPro" id="IPR051913">
    <property type="entry name" value="GH2_Domain-Containing"/>
</dbReference>
<evidence type="ECO:0000259" key="5">
    <source>
        <dbReference type="Pfam" id="PF02836"/>
    </source>
</evidence>
<dbReference type="Pfam" id="PF02837">
    <property type="entry name" value="Glyco_hydro_2_N"/>
    <property type="match status" value="1"/>
</dbReference>
<reference evidence="7 8" key="2">
    <citation type="submission" date="2023-12" db="EMBL/GenBank/DDBJ databases">
        <title>Description of an unclassified Opitutus bacterium of Verrucomicrobiota.</title>
        <authorList>
            <person name="Zhang D.-F."/>
        </authorList>
    </citation>
    <scope>NUCLEOTIDE SEQUENCE [LARGE SCALE GENOMIC DNA]</scope>
    <source>
        <strain evidence="7 8">WL0086</strain>
    </source>
</reference>
<sequence>MITPLRLCLVFLVSSLSVWADTAISSLLSRPTTSLDGLWSIVVDPYDNGFYNYRYTPFDATGKLTGGYGQDLPHDNKSGLIEYNFDTAPKIQVPGDWNSQDEKLYLYEGSVWYRRTFDAPAVADGERVFLHFGAANYRADVYLNGAKLGMHIGGFTPFDFEVTGKLQPTGNSLVVRVNNNRHLEAVPTVNTDWWNYGGITRSVQLVTVPAVFVRDYALALARGEGDVLRMAVDVEAPEGGAALPETVTVAIPELGVRENLTVDADGHAKGEVTLRRLVRWTPEIPRLYEVRIEAGDDVVTERMGFRTIETAGTDILLNGESVFFRGICMHEENPFRGGRAWSEDDARLMLGWAKELGCNFVRLAHYPHNVNMARIADEMGLMLWEEIPVYWTIQWENPDTLANARAQLADLIVRDRNRASVMVWSVANETPLSEPRMQFLGTLVKDARALDPTRLVSAAMEVHRDPEHPEMRIVNDPFGELTDLVSFNQYVGWYDGLPENCDRVKWRVDYQKPVFISEWGGGAKAGYHADALTRWSEEFQADIYRRGIPMLESIPQLRGMSPWILVDFRSPRRPLADIQDGWNRKGLISDRGERKQAFAILQAYYQRKAQAEIDAQAGSGVKAPATATTPQK</sequence>
<organism evidence="7 8">
    <name type="scientific">Actomonas aquatica</name>
    <dbReference type="NCBI Taxonomy" id="2866162"/>
    <lineage>
        <taxon>Bacteria</taxon>
        <taxon>Pseudomonadati</taxon>
        <taxon>Verrucomicrobiota</taxon>
        <taxon>Opitutia</taxon>
        <taxon>Opitutales</taxon>
        <taxon>Opitutaceae</taxon>
        <taxon>Actomonas</taxon>
    </lineage>
</organism>
<evidence type="ECO:0000256" key="4">
    <source>
        <dbReference type="SAM" id="SignalP"/>
    </source>
</evidence>
<feature type="chain" id="PRO_5046960244" evidence="4">
    <location>
        <begin position="21"/>
        <end position="632"/>
    </location>
</feature>
<dbReference type="RefSeq" id="WP_221031348.1">
    <property type="nucleotide sequence ID" value="NZ_CP139781.1"/>
</dbReference>
<dbReference type="Gene3D" id="3.20.20.80">
    <property type="entry name" value="Glycosidases"/>
    <property type="match status" value="1"/>
</dbReference>
<dbReference type="PRINTS" id="PR00132">
    <property type="entry name" value="GLHYDRLASE2"/>
</dbReference>
<dbReference type="GO" id="GO:0016787">
    <property type="term" value="F:hydrolase activity"/>
    <property type="evidence" value="ECO:0007669"/>
    <property type="project" value="UniProtKB-KW"/>
</dbReference>
<name>A0ABZ1C3Z5_9BACT</name>
<protein>
    <submittedName>
        <fullName evidence="7">Glycoside hydrolase family 2 TIM barrel-domain containing protein</fullName>
    </submittedName>
</protein>
<dbReference type="PROSITE" id="PS00608">
    <property type="entry name" value="GLYCOSYL_HYDROL_F2_2"/>
    <property type="match status" value="1"/>
</dbReference>
<dbReference type="Gene3D" id="2.60.40.10">
    <property type="entry name" value="Immunoglobulins"/>
    <property type="match status" value="1"/>
</dbReference>
<feature type="signal peptide" evidence="4">
    <location>
        <begin position="1"/>
        <end position="20"/>
    </location>
</feature>
<dbReference type="InterPro" id="IPR036156">
    <property type="entry name" value="Beta-gal/glucu_dom_sf"/>
</dbReference>
<dbReference type="PANTHER" id="PTHR42732">
    <property type="entry name" value="BETA-GALACTOSIDASE"/>
    <property type="match status" value="1"/>
</dbReference>
<dbReference type="Pfam" id="PF02836">
    <property type="entry name" value="Glyco_hydro_2_C"/>
    <property type="match status" value="1"/>
</dbReference>
<comment type="similarity">
    <text evidence="1">Belongs to the glycosyl hydrolase 2 family.</text>
</comment>